<dbReference type="PANTHER" id="PTHR42940">
    <property type="entry name" value="ALCOHOL DEHYDROGENASE 1-RELATED"/>
    <property type="match status" value="1"/>
</dbReference>
<dbReference type="Pfam" id="PF00107">
    <property type="entry name" value="ADH_zinc_N"/>
    <property type="match status" value="1"/>
</dbReference>
<evidence type="ECO:0000256" key="7">
    <source>
        <dbReference type="ARBA" id="ARBA00049164"/>
    </source>
</evidence>
<dbReference type="InterPro" id="IPR002328">
    <property type="entry name" value="ADH_Zn_CS"/>
</dbReference>
<dbReference type="InterPro" id="IPR013149">
    <property type="entry name" value="ADH-like_C"/>
</dbReference>
<evidence type="ECO:0000256" key="8">
    <source>
        <dbReference type="ARBA" id="ARBA00049243"/>
    </source>
</evidence>
<dbReference type="Gene3D" id="3.90.180.10">
    <property type="entry name" value="Medium-chain alcohol dehydrogenases, catalytic domain"/>
    <property type="match status" value="1"/>
</dbReference>
<organism evidence="12 13">
    <name type="scientific">Nocardioides ginsengisoli</name>
    <dbReference type="NCBI Taxonomy" id="363868"/>
    <lineage>
        <taxon>Bacteria</taxon>
        <taxon>Bacillati</taxon>
        <taxon>Actinomycetota</taxon>
        <taxon>Actinomycetes</taxon>
        <taxon>Propionibacteriales</taxon>
        <taxon>Nocardioidaceae</taxon>
        <taxon>Nocardioides</taxon>
    </lineage>
</organism>
<dbReference type="CDD" id="cd05284">
    <property type="entry name" value="arabinose_DH_like"/>
    <property type="match status" value="1"/>
</dbReference>
<evidence type="ECO:0000313" key="12">
    <source>
        <dbReference type="EMBL" id="MFD1247269.1"/>
    </source>
</evidence>
<dbReference type="PANTHER" id="PTHR42940:SF8">
    <property type="entry name" value="VACUOLAR PROTEIN SORTING-ASSOCIATED PROTEIN 11"/>
    <property type="match status" value="1"/>
</dbReference>
<dbReference type="InterPro" id="IPR036291">
    <property type="entry name" value="NAD(P)-bd_dom_sf"/>
</dbReference>
<keyword evidence="6" id="KW-0560">Oxidoreductase</keyword>
<dbReference type="SUPFAM" id="SSF51735">
    <property type="entry name" value="NAD(P)-binding Rossmann-fold domains"/>
    <property type="match status" value="1"/>
</dbReference>
<evidence type="ECO:0000256" key="4">
    <source>
        <dbReference type="ARBA" id="ARBA00022723"/>
    </source>
</evidence>
<feature type="domain" description="Alcohol dehydrogenase-like C-terminal" evidence="10">
    <location>
        <begin position="185"/>
        <end position="312"/>
    </location>
</feature>
<feature type="domain" description="Alcohol dehydrogenase-like N-terminal" evidence="11">
    <location>
        <begin position="33"/>
        <end position="140"/>
    </location>
</feature>
<comment type="similarity">
    <text evidence="2 9">Belongs to the zinc-containing alcohol dehydrogenase family.</text>
</comment>
<gene>
    <name evidence="12" type="ORF">ACFQ3F_05675</name>
</gene>
<dbReference type="PROSITE" id="PS00059">
    <property type="entry name" value="ADH_ZINC"/>
    <property type="match status" value="1"/>
</dbReference>
<dbReference type="RefSeq" id="WP_367921597.1">
    <property type="nucleotide sequence ID" value="NZ_BAABAC010000045.1"/>
</dbReference>
<protein>
    <recommendedName>
        <fullName evidence="3">alcohol dehydrogenase</fullName>
        <ecNumber evidence="3">1.1.1.1</ecNumber>
    </recommendedName>
</protein>
<dbReference type="Gene3D" id="3.40.50.720">
    <property type="entry name" value="NAD(P)-binding Rossmann-like Domain"/>
    <property type="match status" value="1"/>
</dbReference>
<evidence type="ECO:0000256" key="3">
    <source>
        <dbReference type="ARBA" id="ARBA00013190"/>
    </source>
</evidence>
<evidence type="ECO:0000256" key="5">
    <source>
        <dbReference type="ARBA" id="ARBA00022833"/>
    </source>
</evidence>
<name>A0ABW3VWV9_9ACTN</name>
<dbReference type="Proteomes" id="UP001597229">
    <property type="component" value="Unassembled WGS sequence"/>
</dbReference>
<evidence type="ECO:0000259" key="11">
    <source>
        <dbReference type="Pfam" id="PF08240"/>
    </source>
</evidence>
<evidence type="ECO:0000256" key="6">
    <source>
        <dbReference type="ARBA" id="ARBA00023002"/>
    </source>
</evidence>
<accession>A0ABW3VWV9</accession>
<keyword evidence="4 9" id="KW-0479">Metal-binding</keyword>
<proteinExistence type="inferred from homology"/>
<evidence type="ECO:0000313" key="13">
    <source>
        <dbReference type="Proteomes" id="UP001597229"/>
    </source>
</evidence>
<comment type="catalytic activity">
    <reaction evidence="8">
        <text>a primary alcohol + NAD(+) = an aldehyde + NADH + H(+)</text>
        <dbReference type="Rhea" id="RHEA:10736"/>
        <dbReference type="ChEBI" id="CHEBI:15378"/>
        <dbReference type="ChEBI" id="CHEBI:15734"/>
        <dbReference type="ChEBI" id="CHEBI:17478"/>
        <dbReference type="ChEBI" id="CHEBI:57540"/>
        <dbReference type="ChEBI" id="CHEBI:57945"/>
        <dbReference type="EC" id="1.1.1.1"/>
    </reaction>
</comment>
<comment type="cofactor">
    <cofactor evidence="1 9">
        <name>Zn(2+)</name>
        <dbReference type="ChEBI" id="CHEBI:29105"/>
    </cofactor>
</comment>
<dbReference type="SUPFAM" id="SSF50129">
    <property type="entry name" value="GroES-like"/>
    <property type="match status" value="1"/>
</dbReference>
<comment type="caution">
    <text evidence="12">The sequence shown here is derived from an EMBL/GenBank/DDBJ whole genome shotgun (WGS) entry which is preliminary data.</text>
</comment>
<comment type="catalytic activity">
    <reaction evidence="7">
        <text>a secondary alcohol + NAD(+) = a ketone + NADH + H(+)</text>
        <dbReference type="Rhea" id="RHEA:10740"/>
        <dbReference type="ChEBI" id="CHEBI:15378"/>
        <dbReference type="ChEBI" id="CHEBI:17087"/>
        <dbReference type="ChEBI" id="CHEBI:35681"/>
        <dbReference type="ChEBI" id="CHEBI:57540"/>
        <dbReference type="ChEBI" id="CHEBI:57945"/>
        <dbReference type="EC" id="1.1.1.1"/>
    </reaction>
</comment>
<dbReference type="EC" id="1.1.1.1" evidence="3"/>
<evidence type="ECO:0000256" key="1">
    <source>
        <dbReference type="ARBA" id="ARBA00001947"/>
    </source>
</evidence>
<dbReference type="EMBL" id="JBHTLX010000007">
    <property type="protein sequence ID" value="MFD1247269.1"/>
    <property type="molecule type" value="Genomic_DNA"/>
</dbReference>
<evidence type="ECO:0000259" key="10">
    <source>
        <dbReference type="Pfam" id="PF00107"/>
    </source>
</evidence>
<keyword evidence="13" id="KW-1185">Reference proteome</keyword>
<evidence type="ECO:0000256" key="2">
    <source>
        <dbReference type="ARBA" id="ARBA00008072"/>
    </source>
</evidence>
<sequence length="362" mass="37498">MSLPRTMRAVRLQAWGEPPELVEVPVPEPVGEQLLLRVEAAGLCHSDLHIMDAPEGRMPYALPFTLGHEIVGTVVASGPDVDPAWHGRLAAVHGVWSCGQCRACRRGRENDCFALTGPIGCGIGYDGGLADYVLVPSARHLVVADGADPAALAPLTDAGLTAQHVVRSLDGQLDGATVVVIGVGGLGHLALQLLAPVDLACLVAVDPRAEARTLAMRLGADAVTASVADAEEWLDGCADGHGADVVVDFVGSPETMTTAADLLAPGGRLVVVGSAGGRLDVAKGDRLPRGFSIAAPFWGTRRDLEDVVALAAAGRVRAETEVFALEDAVAAYGLLRAGRVQGRAVVVPGRGDRINVEQEGSR</sequence>
<evidence type="ECO:0000256" key="9">
    <source>
        <dbReference type="RuleBase" id="RU361277"/>
    </source>
</evidence>
<dbReference type="InterPro" id="IPR013154">
    <property type="entry name" value="ADH-like_N"/>
</dbReference>
<keyword evidence="5 9" id="KW-0862">Zinc</keyword>
<dbReference type="InterPro" id="IPR011032">
    <property type="entry name" value="GroES-like_sf"/>
</dbReference>
<reference evidence="13" key="1">
    <citation type="journal article" date="2019" name="Int. J. Syst. Evol. Microbiol.">
        <title>The Global Catalogue of Microorganisms (GCM) 10K type strain sequencing project: providing services to taxonomists for standard genome sequencing and annotation.</title>
        <authorList>
            <consortium name="The Broad Institute Genomics Platform"/>
            <consortium name="The Broad Institute Genome Sequencing Center for Infectious Disease"/>
            <person name="Wu L."/>
            <person name="Ma J."/>
        </authorList>
    </citation>
    <scope>NUCLEOTIDE SEQUENCE [LARGE SCALE GENOMIC DNA]</scope>
    <source>
        <strain evidence="13">CCUG 52478</strain>
    </source>
</reference>
<dbReference type="Pfam" id="PF08240">
    <property type="entry name" value="ADH_N"/>
    <property type="match status" value="1"/>
</dbReference>